<protein>
    <submittedName>
        <fullName evidence="1">Addiction module toxin RelE</fullName>
    </submittedName>
</protein>
<accession>A0A2K8U414</accession>
<dbReference type="GO" id="GO:0110001">
    <property type="term" value="C:toxin-antitoxin complex"/>
    <property type="evidence" value="ECO:0007669"/>
    <property type="project" value="InterPro"/>
</dbReference>
<keyword evidence="2" id="KW-1185">Reference proteome</keyword>
<reference evidence="1 2" key="1">
    <citation type="submission" date="2017-03" db="EMBL/GenBank/DDBJ databases">
        <title>Complete genome sequence of Candidatus 'Thiodictyon syntrophicum' sp. nov. strain Cad16T, a photolithoautotroph purple sulfur bacterium isolated from an alpine meromictic lake.</title>
        <authorList>
            <person name="Luedin S.M."/>
            <person name="Pothier J.F."/>
            <person name="Danza F."/>
            <person name="Storelli N."/>
            <person name="Wittwer M."/>
            <person name="Tonolla M."/>
        </authorList>
    </citation>
    <scope>NUCLEOTIDE SEQUENCE [LARGE SCALE GENOMIC DNA]</scope>
    <source>
        <strain evidence="1 2">Cad16T</strain>
    </source>
</reference>
<dbReference type="OrthoDB" id="9799912at2"/>
<dbReference type="GO" id="GO:0004519">
    <property type="term" value="F:endonuclease activity"/>
    <property type="evidence" value="ECO:0007669"/>
    <property type="project" value="InterPro"/>
</dbReference>
<dbReference type="RefSeq" id="WP_100918086.1">
    <property type="nucleotide sequence ID" value="NZ_CP020370.1"/>
</dbReference>
<dbReference type="EMBL" id="CP020370">
    <property type="protein sequence ID" value="AUB80285.1"/>
    <property type="molecule type" value="Genomic_DNA"/>
</dbReference>
<organism evidence="1 2">
    <name type="scientific">Candidatus Thiodictyon syntrophicum</name>
    <dbReference type="NCBI Taxonomy" id="1166950"/>
    <lineage>
        <taxon>Bacteria</taxon>
        <taxon>Pseudomonadati</taxon>
        <taxon>Pseudomonadota</taxon>
        <taxon>Gammaproteobacteria</taxon>
        <taxon>Chromatiales</taxon>
        <taxon>Chromatiaceae</taxon>
        <taxon>Thiodictyon</taxon>
    </lineage>
</organism>
<evidence type="ECO:0000313" key="1">
    <source>
        <dbReference type="EMBL" id="AUB80285.1"/>
    </source>
</evidence>
<proteinExistence type="predicted"/>
<dbReference type="AlphaFoldDB" id="A0A2K8U414"/>
<gene>
    <name evidence="1" type="ORF">THSYN_04480</name>
</gene>
<dbReference type="InterPro" id="IPR018669">
    <property type="entry name" value="Toxin_HigB"/>
</dbReference>
<dbReference type="GO" id="GO:0003723">
    <property type="term" value="F:RNA binding"/>
    <property type="evidence" value="ECO:0007669"/>
    <property type="project" value="InterPro"/>
</dbReference>
<dbReference type="KEGG" id="tsy:THSYN_04480"/>
<dbReference type="Proteomes" id="UP000232638">
    <property type="component" value="Chromosome"/>
</dbReference>
<sequence>MRIVALKTLREFWARHPDAEQPLRAWHDEVSRAQWSTPADLKAQFGNASILKGRRVVFNIKGNDYRLVAALAYHTGLVFIKFVGTHAEYDRIDAETVERR</sequence>
<dbReference type="Pfam" id="PF09907">
    <property type="entry name" value="HigB_toxin"/>
    <property type="match status" value="1"/>
</dbReference>
<evidence type="ECO:0000313" key="2">
    <source>
        <dbReference type="Proteomes" id="UP000232638"/>
    </source>
</evidence>
<name>A0A2K8U414_9GAMM</name>